<evidence type="ECO:0000313" key="2">
    <source>
        <dbReference type="Proteomes" id="UP001170288"/>
    </source>
</evidence>
<sequence>MLLRCGLWFLDTDVKQKEGKVYFVAKHSCNPTKVELVFLKNNKKGKWSGKKELIDFIEKEKLY</sequence>
<dbReference type="RefSeq" id="WP_152056721.1">
    <property type="nucleotide sequence ID" value="NZ_CABVRJ010000005.1"/>
</dbReference>
<evidence type="ECO:0000313" key="1">
    <source>
        <dbReference type="EMBL" id="MDN5071575.1"/>
    </source>
</evidence>
<dbReference type="Proteomes" id="UP001170288">
    <property type="component" value="Unassembled WGS sequence"/>
</dbReference>
<dbReference type="EMBL" id="JAPZCX010000023">
    <property type="protein sequence ID" value="MDN5071575.1"/>
    <property type="molecule type" value="Genomic_DNA"/>
</dbReference>
<accession>A0AAW7Q1I6</accession>
<proteinExistence type="predicted"/>
<protein>
    <submittedName>
        <fullName evidence="1">Uncharacterized protein</fullName>
    </submittedName>
</protein>
<name>A0AAW7Q1I6_9BACT</name>
<dbReference type="AlphaFoldDB" id="A0AAW7Q1I6"/>
<gene>
    <name evidence="1" type="ORF">O8C76_11125</name>
</gene>
<reference evidence="1" key="1">
    <citation type="submission" date="2022-12" db="EMBL/GenBank/DDBJ databases">
        <authorList>
            <person name="Uljanovas D."/>
        </authorList>
    </citation>
    <scope>NUCLEOTIDE SEQUENCE</scope>
    <source>
        <strain evidence="1">RCM69</strain>
    </source>
</reference>
<comment type="caution">
    <text evidence="1">The sequence shown here is derived from an EMBL/GenBank/DDBJ whole genome shotgun (WGS) entry which is preliminary data.</text>
</comment>
<reference evidence="1" key="2">
    <citation type="journal article" date="2023" name="Microorganisms">
        <title>Genomic Characterization of Arcobacter butzleri Strains Isolated from Various Sources in Lithuania.</title>
        <authorList>
            <person name="Uljanovas D."/>
            <person name="Golz G."/>
            <person name="Fleischmann S."/>
            <person name="Kudirkiene E."/>
            <person name="Kasetiene N."/>
            <person name="Grineviciene A."/>
            <person name="Tamuleviciene E."/>
            <person name="Aksomaitiene J."/>
            <person name="Alter T."/>
            <person name="Malakauskas M."/>
        </authorList>
    </citation>
    <scope>NUCLEOTIDE SEQUENCE</scope>
    <source>
        <strain evidence="1">RCM69</strain>
    </source>
</reference>
<organism evidence="1 2">
    <name type="scientific">Aliarcobacter butzleri</name>
    <dbReference type="NCBI Taxonomy" id="28197"/>
    <lineage>
        <taxon>Bacteria</taxon>
        <taxon>Pseudomonadati</taxon>
        <taxon>Campylobacterota</taxon>
        <taxon>Epsilonproteobacteria</taxon>
        <taxon>Campylobacterales</taxon>
        <taxon>Arcobacteraceae</taxon>
        <taxon>Aliarcobacter</taxon>
    </lineage>
</organism>